<organism evidence="1 2">
    <name type="scientific">Amycolatopsis rhabdoformis</name>
    <dbReference type="NCBI Taxonomy" id="1448059"/>
    <lineage>
        <taxon>Bacteria</taxon>
        <taxon>Bacillati</taxon>
        <taxon>Actinomycetota</taxon>
        <taxon>Actinomycetes</taxon>
        <taxon>Pseudonocardiales</taxon>
        <taxon>Pseudonocardiaceae</taxon>
        <taxon>Amycolatopsis</taxon>
    </lineage>
</organism>
<dbReference type="PROSITE" id="PS51318">
    <property type="entry name" value="TAT"/>
    <property type="match status" value="1"/>
</dbReference>
<evidence type="ECO:0000313" key="1">
    <source>
        <dbReference type="EMBL" id="WSE33123.1"/>
    </source>
</evidence>
<dbReference type="InterPro" id="IPR006311">
    <property type="entry name" value="TAT_signal"/>
</dbReference>
<name>A0ABZ1IHJ5_9PSEU</name>
<reference evidence="1 2" key="1">
    <citation type="journal article" date="2015" name="Int. J. Syst. Evol. Microbiol.">
        <title>Amycolatopsis rhabdoformis sp. nov., an actinomycete isolated from a tropical forest soil.</title>
        <authorList>
            <person name="Souza W.R."/>
            <person name="Silva R.E."/>
            <person name="Goodfellow M."/>
            <person name="Busarakam K."/>
            <person name="Figueiro F.S."/>
            <person name="Ferreira D."/>
            <person name="Rodrigues-Filho E."/>
            <person name="Moraes L.A.B."/>
            <person name="Zucchi T.D."/>
        </authorList>
    </citation>
    <scope>NUCLEOTIDE SEQUENCE [LARGE SCALE GENOMIC DNA]</scope>
    <source>
        <strain evidence="1 2">NCIMB 14900</strain>
    </source>
</reference>
<evidence type="ECO:0000313" key="2">
    <source>
        <dbReference type="Proteomes" id="UP001330812"/>
    </source>
</evidence>
<accession>A0ABZ1IHJ5</accession>
<dbReference type="RefSeq" id="WP_326835926.1">
    <property type="nucleotide sequence ID" value="NZ_CP142149.1"/>
</dbReference>
<protein>
    <submittedName>
        <fullName evidence="1">Uncharacterized protein</fullName>
    </submittedName>
</protein>
<dbReference type="Proteomes" id="UP001330812">
    <property type="component" value="Chromosome"/>
</dbReference>
<dbReference type="EMBL" id="CP142149">
    <property type="protein sequence ID" value="WSE33123.1"/>
    <property type="molecule type" value="Genomic_DNA"/>
</dbReference>
<keyword evidence="2" id="KW-1185">Reference proteome</keyword>
<gene>
    <name evidence="1" type="ORF">VSH64_13515</name>
</gene>
<sequence length="48" mass="5063">MTLGRRAFLRGAAAGLGLLLFHGLRRAALLARAGWDSGVAIAESRRVS</sequence>
<proteinExistence type="predicted"/>